<gene>
    <name evidence="2" type="ORF">CWE11_09670</name>
</gene>
<reference evidence="2 3" key="1">
    <citation type="journal article" date="2011" name="Front. Microbiol.">
        <title>Genomic signatures of strain selection and enhancement in Bacillus atrophaeus var. globigii, a historical biowarfare simulant.</title>
        <authorList>
            <person name="Gibbons H.S."/>
            <person name="Broomall S.M."/>
            <person name="McNew L.A."/>
            <person name="Daligault H."/>
            <person name="Chapman C."/>
            <person name="Bruce D."/>
            <person name="Karavis M."/>
            <person name="Krepps M."/>
            <person name="McGregor P.A."/>
            <person name="Hong C."/>
            <person name="Park K.H."/>
            <person name="Akmal A."/>
            <person name="Feldman A."/>
            <person name="Lin J.S."/>
            <person name="Chang W.E."/>
            <person name="Higgs B.W."/>
            <person name="Demirev P."/>
            <person name="Lindquist J."/>
            <person name="Liem A."/>
            <person name="Fochler E."/>
            <person name="Read T.D."/>
            <person name="Tapia R."/>
            <person name="Johnson S."/>
            <person name="Bishop-Lilly K.A."/>
            <person name="Detter C."/>
            <person name="Han C."/>
            <person name="Sozhamannan S."/>
            <person name="Rosenzweig C.N."/>
            <person name="Skowronski E.W."/>
        </authorList>
    </citation>
    <scope>NUCLEOTIDE SEQUENCE [LARGE SCALE GENOMIC DNA]</scope>
    <source>
        <strain evidence="2 3">GYP-17</strain>
    </source>
</reference>
<evidence type="ECO:0008006" key="4">
    <source>
        <dbReference type="Google" id="ProtNLM"/>
    </source>
</evidence>
<dbReference type="EMBL" id="PIPM01000011">
    <property type="protein sequence ID" value="RUO29506.1"/>
    <property type="molecule type" value="Genomic_DNA"/>
</dbReference>
<evidence type="ECO:0000256" key="1">
    <source>
        <dbReference type="SAM" id="SignalP"/>
    </source>
</evidence>
<feature type="signal peptide" evidence="1">
    <location>
        <begin position="1"/>
        <end position="21"/>
    </location>
</feature>
<organism evidence="2 3">
    <name type="scientific">Aliidiomarina sanyensis</name>
    <dbReference type="NCBI Taxonomy" id="1249555"/>
    <lineage>
        <taxon>Bacteria</taxon>
        <taxon>Pseudomonadati</taxon>
        <taxon>Pseudomonadota</taxon>
        <taxon>Gammaproteobacteria</taxon>
        <taxon>Alteromonadales</taxon>
        <taxon>Idiomarinaceae</taxon>
        <taxon>Aliidiomarina</taxon>
    </lineage>
</organism>
<dbReference type="InterPro" id="IPR021559">
    <property type="entry name" value="DUF3019"/>
</dbReference>
<proteinExistence type="predicted"/>
<dbReference type="AlphaFoldDB" id="A0A432WBS9"/>
<evidence type="ECO:0000313" key="3">
    <source>
        <dbReference type="Proteomes" id="UP000288405"/>
    </source>
</evidence>
<dbReference type="Proteomes" id="UP000288405">
    <property type="component" value="Unassembled WGS sequence"/>
</dbReference>
<keyword evidence="3" id="KW-1185">Reference proteome</keyword>
<sequence length="130" mass="14646">MAFNYTPLGLFLFLLPTSSQATELCEEAFCLSATPEVCIVQRAGDRCEQELRVHWIATEIQPLCLSLQGEALACWSDVETGSYQEKIDWPQHGELALTNAHGQPLISLELSIQSLRPRQRRRLGSPWSVF</sequence>
<evidence type="ECO:0000313" key="2">
    <source>
        <dbReference type="EMBL" id="RUO29506.1"/>
    </source>
</evidence>
<name>A0A432WBS9_9GAMM</name>
<comment type="caution">
    <text evidence="2">The sequence shown here is derived from an EMBL/GenBank/DDBJ whole genome shotgun (WGS) entry which is preliminary data.</text>
</comment>
<keyword evidence="1" id="KW-0732">Signal</keyword>
<dbReference type="Pfam" id="PF11456">
    <property type="entry name" value="DUF3019"/>
    <property type="match status" value="1"/>
</dbReference>
<feature type="chain" id="PRO_5019558731" description="DUF3019 domain-containing protein" evidence="1">
    <location>
        <begin position="22"/>
        <end position="130"/>
    </location>
</feature>
<accession>A0A432WBS9</accession>
<protein>
    <recommendedName>
        <fullName evidence="4">DUF3019 domain-containing protein</fullName>
    </recommendedName>
</protein>